<keyword evidence="2" id="KW-0238">DNA-binding</keyword>
<protein>
    <recommendedName>
        <fullName evidence="4">HTH araC/xylS-type domain-containing protein</fullName>
    </recommendedName>
</protein>
<dbReference type="Gene3D" id="1.10.10.60">
    <property type="entry name" value="Homeodomain-like"/>
    <property type="match status" value="1"/>
</dbReference>
<evidence type="ECO:0000256" key="2">
    <source>
        <dbReference type="ARBA" id="ARBA00023125"/>
    </source>
</evidence>
<evidence type="ECO:0000313" key="5">
    <source>
        <dbReference type="EMBL" id="OQP42774.1"/>
    </source>
</evidence>
<organism evidence="5 6">
    <name type="scientific">Niastella yeongjuensis</name>
    <dbReference type="NCBI Taxonomy" id="354355"/>
    <lineage>
        <taxon>Bacteria</taxon>
        <taxon>Pseudomonadati</taxon>
        <taxon>Bacteroidota</taxon>
        <taxon>Chitinophagia</taxon>
        <taxon>Chitinophagales</taxon>
        <taxon>Chitinophagaceae</taxon>
        <taxon>Niastella</taxon>
    </lineage>
</organism>
<evidence type="ECO:0000256" key="3">
    <source>
        <dbReference type="ARBA" id="ARBA00023163"/>
    </source>
</evidence>
<evidence type="ECO:0000259" key="4">
    <source>
        <dbReference type="PROSITE" id="PS01124"/>
    </source>
</evidence>
<dbReference type="RefSeq" id="WP_081203188.1">
    <property type="nucleotide sequence ID" value="NZ_FOCZ01000005.1"/>
</dbReference>
<comment type="caution">
    <text evidence="5">The sequence shown here is derived from an EMBL/GenBank/DDBJ whole genome shotgun (WGS) entry which is preliminary data.</text>
</comment>
<sequence length="300" mass="34761">MEHLRTIQHFKESAFNSLGDDFKRQEGNFNLYRRKRYDGPRELPYGRSDYYSISLIDGPISIDYADQSLQVNGNVLMITNPRVPFGWRLLRDLPDGFSCVFSEQFLEPCAYVRDYLIFQPGCLPVFSLSDRQMVEMVNLFERMASELQDDFIYKYDAIRNMVQEVFFTAVKLLPVSGQQAAHMARAPQVVSSFNELLNKQFIGRNYSREALIRNPAAFAERLAISVNYLNRNLKEATGKTTSQLIAERFISEAKSLLKHSSHSVKEISSLLDFDDVAHFINFFKKMEDITPRAYRKRELA</sequence>
<dbReference type="InterPro" id="IPR009057">
    <property type="entry name" value="Homeodomain-like_sf"/>
</dbReference>
<dbReference type="STRING" id="354355.SAMN05660816_02960"/>
<dbReference type="PANTHER" id="PTHR43280:SF32">
    <property type="entry name" value="TRANSCRIPTIONAL REGULATORY PROTEIN"/>
    <property type="match status" value="1"/>
</dbReference>
<name>A0A1V9E9X0_9BACT</name>
<proteinExistence type="predicted"/>
<dbReference type="PANTHER" id="PTHR43280">
    <property type="entry name" value="ARAC-FAMILY TRANSCRIPTIONAL REGULATOR"/>
    <property type="match status" value="1"/>
</dbReference>
<dbReference type="SUPFAM" id="SSF46689">
    <property type="entry name" value="Homeodomain-like"/>
    <property type="match status" value="1"/>
</dbReference>
<evidence type="ECO:0000313" key="6">
    <source>
        <dbReference type="Proteomes" id="UP000192610"/>
    </source>
</evidence>
<feature type="domain" description="HTH araC/xylS-type" evidence="4">
    <location>
        <begin position="200"/>
        <end position="297"/>
    </location>
</feature>
<dbReference type="SMART" id="SM00342">
    <property type="entry name" value="HTH_ARAC"/>
    <property type="match status" value="1"/>
</dbReference>
<dbReference type="InterPro" id="IPR018060">
    <property type="entry name" value="HTH_AraC"/>
</dbReference>
<accession>A0A1V9E9X0</accession>
<dbReference type="EMBL" id="LVXG01000056">
    <property type="protein sequence ID" value="OQP42774.1"/>
    <property type="molecule type" value="Genomic_DNA"/>
</dbReference>
<reference evidence="6" key="1">
    <citation type="submission" date="2016-04" db="EMBL/GenBank/DDBJ databases">
        <authorList>
            <person name="Chen L."/>
            <person name="Zhuang W."/>
            <person name="Wang G."/>
        </authorList>
    </citation>
    <scope>NUCLEOTIDE SEQUENCE [LARGE SCALE GENOMIC DNA]</scope>
    <source>
        <strain evidence="6">17621</strain>
    </source>
</reference>
<dbReference type="Proteomes" id="UP000192610">
    <property type="component" value="Unassembled WGS sequence"/>
</dbReference>
<dbReference type="Pfam" id="PF12833">
    <property type="entry name" value="HTH_18"/>
    <property type="match status" value="1"/>
</dbReference>
<dbReference type="AlphaFoldDB" id="A0A1V9E9X0"/>
<dbReference type="GO" id="GO:0043565">
    <property type="term" value="F:sequence-specific DNA binding"/>
    <property type="evidence" value="ECO:0007669"/>
    <property type="project" value="InterPro"/>
</dbReference>
<gene>
    <name evidence="5" type="ORF">A4H97_11460</name>
</gene>
<keyword evidence="6" id="KW-1185">Reference proteome</keyword>
<dbReference type="GO" id="GO:0003700">
    <property type="term" value="F:DNA-binding transcription factor activity"/>
    <property type="evidence" value="ECO:0007669"/>
    <property type="project" value="InterPro"/>
</dbReference>
<evidence type="ECO:0000256" key="1">
    <source>
        <dbReference type="ARBA" id="ARBA00023015"/>
    </source>
</evidence>
<dbReference type="OrthoDB" id="629929at2"/>
<keyword evidence="1" id="KW-0805">Transcription regulation</keyword>
<dbReference type="PROSITE" id="PS01124">
    <property type="entry name" value="HTH_ARAC_FAMILY_2"/>
    <property type="match status" value="1"/>
</dbReference>
<keyword evidence="3" id="KW-0804">Transcription</keyword>